<dbReference type="AlphaFoldDB" id="A0A445FRY4"/>
<accession>A0A445FRY4</accession>
<feature type="transmembrane region" description="Helical" evidence="6">
    <location>
        <begin position="303"/>
        <end position="323"/>
    </location>
</feature>
<keyword evidence="5 6" id="KW-0472">Membrane</keyword>
<dbReference type="Proteomes" id="UP000289340">
    <property type="component" value="Chromosome 18"/>
</dbReference>
<keyword evidence="3 6" id="KW-0256">Endoplasmic reticulum</keyword>
<dbReference type="InterPro" id="IPR003388">
    <property type="entry name" value="Reticulon"/>
</dbReference>
<keyword evidence="2 6" id="KW-0812">Transmembrane</keyword>
<feature type="transmembrane region" description="Helical" evidence="6">
    <location>
        <begin position="91"/>
        <end position="110"/>
    </location>
</feature>
<feature type="transmembrane region" description="Helical" evidence="6">
    <location>
        <begin position="188"/>
        <end position="212"/>
    </location>
</feature>
<dbReference type="Gene3D" id="2.40.50.1000">
    <property type="match status" value="1"/>
</dbReference>
<comment type="caution">
    <text evidence="8">The sequence shown here is derived from an EMBL/GenBank/DDBJ whole genome shotgun (WGS) entry which is preliminary data.</text>
</comment>
<evidence type="ECO:0000313" key="8">
    <source>
        <dbReference type="EMBL" id="RZB51642.1"/>
    </source>
</evidence>
<evidence type="ECO:0000259" key="7">
    <source>
        <dbReference type="PROSITE" id="PS50845"/>
    </source>
</evidence>
<name>A0A445FRY4_GLYSO</name>
<evidence type="ECO:0000256" key="5">
    <source>
        <dbReference type="ARBA" id="ARBA00023136"/>
    </source>
</evidence>
<feature type="transmembrane region" description="Helical" evidence="6">
    <location>
        <begin position="258"/>
        <end position="282"/>
    </location>
</feature>
<evidence type="ECO:0000256" key="2">
    <source>
        <dbReference type="ARBA" id="ARBA00022692"/>
    </source>
</evidence>
<evidence type="ECO:0000256" key="6">
    <source>
        <dbReference type="RuleBase" id="RU363132"/>
    </source>
</evidence>
<dbReference type="EMBL" id="QZWG01000018">
    <property type="protein sequence ID" value="RZB51642.1"/>
    <property type="molecule type" value="Genomic_DNA"/>
</dbReference>
<feature type="domain" description="Reticulon" evidence="7">
    <location>
        <begin position="59"/>
        <end position="240"/>
    </location>
</feature>
<dbReference type="PROSITE" id="PS50845">
    <property type="entry name" value="RETICULON"/>
    <property type="match status" value="1"/>
</dbReference>
<keyword evidence="9" id="KW-1185">Reference proteome</keyword>
<dbReference type="PANTHER" id="PTHR10994">
    <property type="entry name" value="RETICULON"/>
    <property type="match status" value="1"/>
</dbReference>
<dbReference type="InterPro" id="IPR045064">
    <property type="entry name" value="Reticulon-like"/>
</dbReference>
<gene>
    <name evidence="8" type="ORF">D0Y65_048178</name>
</gene>
<sequence>MSEKTTADNLIENLVDTFVDKKKSVSFFEDDKSDSVSSQINRLFGRQKPVHHVLGGGKSADVLLWRNKKISASVLTSATIVWVLFEWLNYNFLTILCFALVLVMLAQFLWSNASGMFNSSPSNVPRLVLPEELFVNIATVVGGKVNMGLRFLQDAACGGNLKQFLVETGVGTKWRCVRGEKTEDHGMVVGCLFAGAVIGTWFNFISVIYIGFVAAHTLPVLYEKYEDEVDNFVYKARDYIGGCCKLVTALQRQVVICVFGLTTLLILWRSMSTAHHWILYWVKWVYKSKKTRKGKSPGKGTPRAFLLFLLLPEFVFVAKWAALPSKKTRKGKSPGKGGTRFWKSIVLGFKTPREAIEGQEAIKVFNEMEQENLPESEVIFLRWLTKEETGFDDVSCGGTFAVCEFWKSV</sequence>
<evidence type="ECO:0000256" key="4">
    <source>
        <dbReference type="ARBA" id="ARBA00022989"/>
    </source>
</evidence>
<evidence type="ECO:0000256" key="3">
    <source>
        <dbReference type="ARBA" id="ARBA00022824"/>
    </source>
</evidence>
<dbReference type="PANTHER" id="PTHR10994:SF62">
    <property type="entry name" value="RETICULON-LIKE PROTEIN B8"/>
    <property type="match status" value="1"/>
</dbReference>
<evidence type="ECO:0000313" key="9">
    <source>
        <dbReference type="Proteomes" id="UP000289340"/>
    </source>
</evidence>
<comment type="subcellular location">
    <subcellularLocation>
        <location evidence="1 6">Endoplasmic reticulum membrane</location>
        <topology evidence="1 6">Multi-pass membrane protein</topology>
    </subcellularLocation>
</comment>
<dbReference type="Pfam" id="PF02453">
    <property type="entry name" value="Reticulon"/>
    <property type="match status" value="2"/>
</dbReference>
<dbReference type="GO" id="GO:0009617">
    <property type="term" value="P:response to bacterium"/>
    <property type="evidence" value="ECO:0007669"/>
    <property type="project" value="InterPro"/>
</dbReference>
<evidence type="ECO:0000256" key="1">
    <source>
        <dbReference type="ARBA" id="ARBA00004477"/>
    </source>
</evidence>
<keyword evidence="4 6" id="KW-1133">Transmembrane helix</keyword>
<protein>
    <recommendedName>
        <fullName evidence="6">Reticulon-like protein</fullName>
    </recommendedName>
</protein>
<reference evidence="8 9" key="1">
    <citation type="submission" date="2018-09" db="EMBL/GenBank/DDBJ databases">
        <title>A high-quality reference genome of wild soybean provides a powerful tool to mine soybean genomes.</title>
        <authorList>
            <person name="Xie M."/>
            <person name="Chung C.Y.L."/>
            <person name="Li M.-W."/>
            <person name="Wong F.-L."/>
            <person name="Chan T.-F."/>
            <person name="Lam H.-M."/>
        </authorList>
    </citation>
    <scope>NUCLEOTIDE SEQUENCE [LARGE SCALE GENOMIC DNA]</scope>
    <source>
        <strain evidence="9">cv. W05</strain>
        <tissue evidence="8">Hypocotyl of etiolated seedlings</tissue>
    </source>
</reference>
<proteinExistence type="predicted"/>
<dbReference type="GO" id="GO:0005789">
    <property type="term" value="C:endoplasmic reticulum membrane"/>
    <property type="evidence" value="ECO:0007669"/>
    <property type="project" value="UniProtKB-SubCell"/>
</dbReference>
<organism evidence="8 9">
    <name type="scientific">Glycine soja</name>
    <name type="common">Wild soybean</name>
    <dbReference type="NCBI Taxonomy" id="3848"/>
    <lineage>
        <taxon>Eukaryota</taxon>
        <taxon>Viridiplantae</taxon>
        <taxon>Streptophyta</taxon>
        <taxon>Embryophyta</taxon>
        <taxon>Tracheophyta</taxon>
        <taxon>Spermatophyta</taxon>
        <taxon>Magnoliopsida</taxon>
        <taxon>eudicotyledons</taxon>
        <taxon>Gunneridae</taxon>
        <taxon>Pentapetalae</taxon>
        <taxon>rosids</taxon>
        <taxon>fabids</taxon>
        <taxon>Fabales</taxon>
        <taxon>Fabaceae</taxon>
        <taxon>Papilionoideae</taxon>
        <taxon>50 kb inversion clade</taxon>
        <taxon>NPAAA clade</taxon>
        <taxon>indigoferoid/millettioid clade</taxon>
        <taxon>Phaseoleae</taxon>
        <taxon>Glycine</taxon>
        <taxon>Glycine subgen. Soja</taxon>
    </lineage>
</organism>